<gene>
    <name evidence="10" type="ORF">IEO21_08940</name>
</gene>
<comment type="cofactor">
    <cofactor evidence="1 9">
        <name>heme</name>
        <dbReference type="ChEBI" id="CHEBI:30413"/>
    </cofactor>
</comment>
<evidence type="ECO:0000256" key="3">
    <source>
        <dbReference type="ARBA" id="ARBA00010617"/>
    </source>
</evidence>
<organism evidence="10 11">
    <name type="scientific">Rhodonia placenta</name>
    <dbReference type="NCBI Taxonomy" id="104341"/>
    <lineage>
        <taxon>Eukaryota</taxon>
        <taxon>Fungi</taxon>
        <taxon>Dikarya</taxon>
        <taxon>Basidiomycota</taxon>
        <taxon>Agaricomycotina</taxon>
        <taxon>Agaricomycetes</taxon>
        <taxon>Polyporales</taxon>
        <taxon>Adustoporiaceae</taxon>
        <taxon>Rhodonia</taxon>
    </lineage>
</organism>
<dbReference type="GO" id="GO:0016705">
    <property type="term" value="F:oxidoreductase activity, acting on paired donors, with incorporation or reduction of molecular oxygen"/>
    <property type="evidence" value="ECO:0007669"/>
    <property type="project" value="InterPro"/>
</dbReference>
<comment type="pathway">
    <text evidence="2">Secondary metabolite biosynthesis.</text>
</comment>
<dbReference type="InterPro" id="IPR036396">
    <property type="entry name" value="Cyt_P450_sf"/>
</dbReference>
<name>A0A8H7NV76_9APHY</name>
<dbReference type="InterPro" id="IPR050121">
    <property type="entry name" value="Cytochrome_P450_monoxygenase"/>
</dbReference>
<dbReference type="InterPro" id="IPR001128">
    <property type="entry name" value="Cyt_P450"/>
</dbReference>
<proteinExistence type="inferred from homology"/>
<dbReference type="InterPro" id="IPR002401">
    <property type="entry name" value="Cyt_P450_E_grp-I"/>
</dbReference>
<dbReference type="SUPFAM" id="SSF48264">
    <property type="entry name" value="Cytochrome P450"/>
    <property type="match status" value="1"/>
</dbReference>
<dbReference type="EMBL" id="JADOXO010000365">
    <property type="protein sequence ID" value="KAF9805704.1"/>
    <property type="molecule type" value="Genomic_DNA"/>
</dbReference>
<evidence type="ECO:0000256" key="9">
    <source>
        <dbReference type="PIRSR" id="PIRSR602401-1"/>
    </source>
</evidence>
<dbReference type="PANTHER" id="PTHR24305:SF166">
    <property type="entry name" value="CYTOCHROME P450 12A4, MITOCHONDRIAL-RELATED"/>
    <property type="match status" value="1"/>
</dbReference>
<reference evidence="10" key="2">
    <citation type="journal article" name="Front. Microbiol.">
        <title>Degradative Capacity of Two Strains of Rhodonia placenta: From Phenotype to Genotype.</title>
        <authorList>
            <person name="Kolle M."/>
            <person name="Horta M.A.C."/>
            <person name="Nowrousian M."/>
            <person name="Ohm R.A."/>
            <person name="Benz J.P."/>
            <person name="Pilgard A."/>
        </authorList>
    </citation>
    <scope>NUCLEOTIDE SEQUENCE</scope>
    <source>
        <strain evidence="10">FPRL280</strain>
    </source>
</reference>
<evidence type="ECO:0000256" key="8">
    <source>
        <dbReference type="ARBA" id="ARBA00023033"/>
    </source>
</evidence>
<keyword evidence="6" id="KW-0560">Oxidoreductase</keyword>
<evidence type="ECO:0008006" key="12">
    <source>
        <dbReference type="Google" id="ProtNLM"/>
    </source>
</evidence>
<dbReference type="Pfam" id="PF00067">
    <property type="entry name" value="p450"/>
    <property type="match status" value="1"/>
</dbReference>
<dbReference type="Proteomes" id="UP000639403">
    <property type="component" value="Unassembled WGS sequence"/>
</dbReference>
<evidence type="ECO:0000313" key="11">
    <source>
        <dbReference type="Proteomes" id="UP000639403"/>
    </source>
</evidence>
<evidence type="ECO:0000256" key="1">
    <source>
        <dbReference type="ARBA" id="ARBA00001971"/>
    </source>
</evidence>
<dbReference type="PRINTS" id="PR00385">
    <property type="entry name" value="P450"/>
</dbReference>
<keyword evidence="8" id="KW-0503">Monooxygenase</keyword>
<evidence type="ECO:0000256" key="2">
    <source>
        <dbReference type="ARBA" id="ARBA00005179"/>
    </source>
</evidence>
<dbReference type="CDD" id="cd11069">
    <property type="entry name" value="CYP_FUM15-like"/>
    <property type="match status" value="1"/>
</dbReference>
<dbReference type="PRINTS" id="PR00463">
    <property type="entry name" value="EP450I"/>
</dbReference>
<sequence length="433" mass="48440">MIFGDCLTAKLGDHHRRQRKMLNPVFSVNHMRHMLPIFYSVVLKLREVMLARVKSGETDIDVLEWSGRTALELIGQGGLGYSFDPLLARSESRSDYGDALRSLVPSLSKIAVMQSYLHYLNRMGPGSFRRFVVNKLPSPHIQNIKNVVDIMSARSYEIFNQKKDSLKDGDEAVVRQVGEGKDIMSILMKANMSASEGDRLPESELIAQMSLLVFAATDTTSNTLARILHLLAEHKDIQTRLRDEVLQSGAASGDISYDELNKLPLLDAVCRETLRLYPPVTILRRVTRKDSIIPLSEPVWGLDGTKLKEIPVPRGTQIIIGVLGANARKELWGEDSLEWRPERWISPLPRRVTEAGIPGVYSNLMTFLGGKRACIGFKFSEMEMKVALAVMLSAFAFEQTDKEIAWNVAGVTYPTVDGDGDQPRLPLRVKLHG</sequence>
<feature type="binding site" description="axial binding residue" evidence="9">
    <location>
        <position position="374"/>
    </location>
    <ligand>
        <name>heme</name>
        <dbReference type="ChEBI" id="CHEBI:30413"/>
    </ligand>
    <ligandPart>
        <name>Fe</name>
        <dbReference type="ChEBI" id="CHEBI:18248"/>
    </ligandPart>
</feature>
<keyword evidence="4 9" id="KW-0349">Heme</keyword>
<evidence type="ECO:0000256" key="7">
    <source>
        <dbReference type="ARBA" id="ARBA00023004"/>
    </source>
</evidence>
<dbReference type="Gene3D" id="1.10.630.10">
    <property type="entry name" value="Cytochrome P450"/>
    <property type="match status" value="1"/>
</dbReference>
<evidence type="ECO:0000256" key="4">
    <source>
        <dbReference type="ARBA" id="ARBA00022617"/>
    </source>
</evidence>
<comment type="similarity">
    <text evidence="3">Belongs to the cytochrome P450 family.</text>
</comment>
<dbReference type="PANTHER" id="PTHR24305">
    <property type="entry name" value="CYTOCHROME P450"/>
    <property type="match status" value="1"/>
</dbReference>
<dbReference type="AlphaFoldDB" id="A0A8H7NV76"/>
<accession>A0A8H7NV76</accession>
<dbReference type="GO" id="GO:0020037">
    <property type="term" value="F:heme binding"/>
    <property type="evidence" value="ECO:0007669"/>
    <property type="project" value="InterPro"/>
</dbReference>
<evidence type="ECO:0000256" key="6">
    <source>
        <dbReference type="ARBA" id="ARBA00023002"/>
    </source>
</evidence>
<dbReference type="GO" id="GO:0004497">
    <property type="term" value="F:monooxygenase activity"/>
    <property type="evidence" value="ECO:0007669"/>
    <property type="project" value="UniProtKB-KW"/>
</dbReference>
<dbReference type="GO" id="GO:0005506">
    <property type="term" value="F:iron ion binding"/>
    <property type="evidence" value="ECO:0007669"/>
    <property type="project" value="InterPro"/>
</dbReference>
<reference evidence="10" key="1">
    <citation type="submission" date="2020-11" db="EMBL/GenBank/DDBJ databases">
        <authorList>
            <person name="Koelle M."/>
            <person name="Horta M.A.C."/>
            <person name="Nowrousian M."/>
            <person name="Ohm R.A."/>
            <person name="Benz P."/>
            <person name="Pilgard A."/>
        </authorList>
    </citation>
    <scope>NUCLEOTIDE SEQUENCE</scope>
    <source>
        <strain evidence="10">FPRL280</strain>
    </source>
</reference>
<comment type="caution">
    <text evidence="10">The sequence shown here is derived from an EMBL/GenBank/DDBJ whole genome shotgun (WGS) entry which is preliminary data.</text>
</comment>
<keyword evidence="5 9" id="KW-0479">Metal-binding</keyword>
<keyword evidence="7 9" id="KW-0408">Iron</keyword>
<evidence type="ECO:0000256" key="5">
    <source>
        <dbReference type="ARBA" id="ARBA00022723"/>
    </source>
</evidence>
<protein>
    <recommendedName>
        <fullName evidence="12">Cytochrome P450</fullName>
    </recommendedName>
</protein>
<evidence type="ECO:0000313" key="10">
    <source>
        <dbReference type="EMBL" id="KAF9805704.1"/>
    </source>
</evidence>